<protein>
    <submittedName>
        <fullName evidence="2">Uncharacterized protein</fullName>
    </submittedName>
</protein>
<gene>
    <name evidence="2" type="ORF">E2C01_026768</name>
</gene>
<dbReference type="Proteomes" id="UP000324222">
    <property type="component" value="Unassembled WGS sequence"/>
</dbReference>
<feature type="compositionally biased region" description="Low complexity" evidence="1">
    <location>
        <begin position="62"/>
        <end position="91"/>
    </location>
</feature>
<proteinExistence type="predicted"/>
<keyword evidence="3" id="KW-1185">Reference proteome</keyword>
<dbReference type="EMBL" id="VSRR010002831">
    <property type="protein sequence ID" value="MPC33420.1"/>
    <property type="molecule type" value="Genomic_DNA"/>
</dbReference>
<feature type="region of interest" description="Disordered" evidence="1">
    <location>
        <begin position="62"/>
        <end position="110"/>
    </location>
</feature>
<dbReference type="AlphaFoldDB" id="A0A5B7EG71"/>
<feature type="region of interest" description="Disordered" evidence="1">
    <location>
        <begin position="152"/>
        <end position="175"/>
    </location>
</feature>
<reference evidence="2 3" key="1">
    <citation type="submission" date="2019-05" db="EMBL/GenBank/DDBJ databases">
        <title>Another draft genome of Portunus trituberculatus and its Hox gene families provides insights of decapod evolution.</title>
        <authorList>
            <person name="Jeong J.-H."/>
            <person name="Song I."/>
            <person name="Kim S."/>
            <person name="Choi T."/>
            <person name="Kim D."/>
            <person name="Ryu S."/>
            <person name="Kim W."/>
        </authorList>
    </citation>
    <scope>NUCLEOTIDE SEQUENCE [LARGE SCALE GENOMIC DNA]</scope>
    <source>
        <tissue evidence="2">Muscle</tissue>
    </source>
</reference>
<sequence>MTGTECCQGATPKPHIYSYTSSTHPPPPPPSLTCNRFWRRCFFSSIIFLFFSSLTVEDRPSSSMLPSKSCSSSPHSDVSLSLRDSSTSTSDPLKELCGERKGGAREGPHHTGIDTSMFAALRHAPSPEPGPVKAKTLTIRAVDGAKNMEEWADSRGSYPRRNVSSESLRGTRSPEGGLLPAVDCVRGTSGVPKPRRMVASSATLAHMSSPSLLAGRKDYLHYFCTSPCVKDKHLPTITLSLYASSPSLPITSITTLSITPKQDYFIITQATAPLPSSHKTQDYNSTSRHSSPARKYRNRTSTTITTTIFAAPASLGKTRTKIKAEKAKEGRKN</sequence>
<evidence type="ECO:0000256" key="1">
    <source>
        <dbReference type="SAM" id="MobiDB-lite"/>
    </source>
</evidence>
<feature type="region of interest" description="Disordered" evidence="1">
    <location>
        <begin position="276"/>
        <end position="298"/>
    </location>
</feature>
<name>A0A5B7EG71_PORTR</name>
<feature type="compositionally biased region" description="Basic and acidic residues" evidence="1">
    <location>
        <begin position="92"/>
        <end position="110"/>
    </location>
</feature>
<evidence type="ECO:0000313" key="2">
    <source>
        <dbReference type="EMBL" id="MPC33420.1"/>
    </source>
</evidence>
<evidence type="ECO:0000313" key="3">
    <source>
        <dbReference type="Proteomes" id="UP000324222"/>
    </source>
</evidence>
<organism evidence="2 3">
    <name type="scientific">Portunus trituberculatus</name>
    <name type="common">Swimming crab</name>
    <name type="synonym">Neptunus trituberculatus</name>
    <dbReference type="NCBI Taxonomy" id="210409"/>
    <lineage>
        <taxon>Eukaryota</taxon>
        <taxon>Metazoa</taxon>
        <taxon>Ecdysozoa</taxon>
        <taxon>Arthropoda</taxon>
        <taxon>Crustacea</taxon>
        <taxon>Multicrustacea</taxon>
        <taxon>Malacostraca</taxon>
        <taxon>Eumalacostraca</taxon>
        <taxon>Eucarida</taxon>
        <taxon>Decapoda</taxon>
        <taxon>Pleocyemata</taxon>
        <taxon>Brachyura</taxon>
        <taxon>Eubrachyura</taxon>
        <taxon>Portunoidea</taxon>
        <taxon>Portunidae</taxon>
        <taxon>Portuninae</taxon>
        <taxon>Portunus</taxon>
    </lineage>
</organism>
<accession>A0A5B7EG71</accession>
<comment type="caution">
    <text evidence="2">The sequence shown here is derived from an EMBL/GenBank/DDBJ whole genome shotgun (WGS) entry which is preliminary data.</text>
</comment>